<dbReference type="PROSITE" id="PS00154">
    <property type="entry name" value="ATPASE_E1_E2"/>
    <property type="match status" value="1"/>
</dbReference>
<comment type="subcellular location">
    <subcellularLocation>
        <location evidence="1">Cell membrane</location>
        <topology evidence="1">Multi-pass membrane protein</topology>
    </subcellularLocation>
</comment>
<dbReference type="InterPro" id="IPR001757">
    <property type="entry name" value="P_typ_ATPase"/>
</dbReference>
<evidence type="ECO:0000256" key="3">
    <source>
        <dbReference type="ARBA" id="ARBA00022723"/>
    </source>
</evidence>
<evidence type="ECO:0000313" key="13">
    <source>
        <dbReference type="EMBL" id="MFC0531897.1"/>
    </source>
</evidence>
<reference evidence="13 14" key="1">
    <citation type="submission" date="2024-09" db="EMBL/GenBank/DDBJ databases">
        <authorList>
            <person name="Sun Q."/>
            <person name="Mori K."/>
        </authorList>
    </citation>
    <scope>NUCLEOTIDE SEQUENCE [LARGE SCALE GENOMIC DNA]</scope>
    <source>
        <strain evidence="13 14">TBRC 3947</strain>
    </source>
</reference>
<dbReference type="Pfam" id="PF00702">
    <property type="entry name" value="Hydrolase"/>
    <property type="match status" value="1"/>
</dbReference>
<feature type="region of interest" description="Disordered" evidence="11">
    <location>
        <begin position="128"/>
        <end position="198"/>
    </location>
</feature>
<dbReference type="InterPro" id="IPR023299">
    <property type="entry name" value="ATPase_P-typ_cyto_dom_N"/>
</dbReference>
<dbReference type="InterPro" id="IPR036412">
    <property type="entry name" value="HAD-like_sf"/>
</dbReference>
<keyword evidence="4" id="KW-0547">Nucleotide-binding</keyword>
<dbReference type="InterPro" id="IPR018303">
    <property type="entry name" value="ATPase_P-typ_P_site"/>
</dbReference>
<dbReference type="Gene3D" id="3.40.50.1000">
    <property type="entry name" value="HAD superfamily/HAD-like"/>
    <property type="match status" value="2"/>
</dbReference>
<evidence type="ECO:0000256" key="7">
    <source>
        <dbReference type="ARBA" id="ARBA00022967"/>
    </source>
</evidence>
<dbReference type="Gene3D" id="3.40.1110.10">
    <property type="entry name" value="Calcium-transporting ATPase, cytoplasmic domain N"/>
    <property type="match status" value="1"/>
</dbReference>
<dbReference type="Gene3D" id="1.20.1110.10">
    <property type="entry name" value="Calcium-transporting ATPase, transmembrane domain"/>
    <property type="match status" value="2"/>
</dbReference>
<keyword evidence="5" id="KW-0067">ATP-binding</keyword>
<evidence type="ECO:0000256" key="1">
    <source>
        <dbReference type="ARBA" id="ARBA00004651"/>
    </source>
</evidence>
<feature type="domain" description="Cation-transporting P-type ATPase N-terminal" evidence="12">
    <location>
        <begin position="547"/>
        <end position="618"/>
    </location>
</feature>
<keyword evidence="8" id="KW-1133">Transmembrane helix</keyword>
<dbReference type="InterPro" id="IPR059000">
    <property type="entry name" value="ATPase_P-type_domA"/>
</dbReference>
<keyword evidence="14" id="KW-1185">Reference proteome</keyword>
<dbReference type="Pfam" id="PF00689">
    <property type="entry name" value="Cation_ATPase_C"/>
    <property type="match status" value="1"/>
</dbReference>
<keyword evidence="3" id="KW-0479">Metal-binding</keyword>
<accession>A0ABV6MAZ4</accession>
<dbReference type="SUPFAM" id="SSF56784">
    <property type="entry name" value="HAD-like"/>
    <property type="match status" value="1"/>
</dbReference>
<evidence type="ECO:0000259" key="12">
    <source>
        <dbReference type="SMART" id="SM00831"/>
    </source>
</evidence>
<dbReference type="InterPro" id="IPR004014">
    <property type="entry name" value="ATPase_P-typ_cation-transptr_N"/>
</dbReference>
<dbReference type="RefSeq" id="WP_377257135.1">
    <property type="nucleotide sequence ID" value="NZ_JBHLUH010000061.1"/>
</dbReference>
<keyword evidence="6" id="KW-0460">Magnesium</keyword>
<feature type="compositionally biased region" description="Low complexity" evidence="11">
    <location>
        <begin position="138"/>
        <end position="154"/>
    </location>
</feature>
<dbReference type="InterPro" id="IPR023214">
    <property type="entry name" value="HAD_sf"/>
</dbReference>
<dbReference type="PRINTS" id="PR00119">
    <property type="entry name" value="CATATPASE"/>
</dbReference>
<comment type="catalytic activity">
    <reaction evidence="10">
        <text>ATP + H2O = ADP + phosphate + H(+)</text>
        <dbReference type="Rhea" id="RHEA:13065"/>
        <dbReference type="ChEBI" id="CHEBI:15377"/>
        <dbReference type="ChEBI" id="CHEBI:15378"/>
        <dbReference type="ChEBI" id="CHEBI:30616"/>
        <dbReference type="ChEBI" id="CHEBI:43474"/>
        <dbReference type="ChEBI" id="CHEBI:456216"/>
    </reaction>
</comment>
<dbReference type="InterPro" id="IPR023298">
    <property type="entry name" value="ATPase_P-typ_TM_dom_sf"/>
</dbReference>
<evidence type="ECO:0000256" key="8">
    <source>
        <dbReference type="ARBA" id="ARBA00022989"/>
    </source>
</evidence>
<dbReference type="InterPro" id="IPR044492">
    <property type="entry name" value="P_typ_ATPase_HD_dom"/>
</dbReference>
<name>A0ABV6MAZ4_9ACTN</name>
<sequence length="1393" mass="143044">MTSPASPDPTLPGSGEVLTEAVTLGINLAGIGVALASRIVPIGPLPHAAATALTWADAAPRIRGALVRRLGPGPADVTLSVSTATANALSRRTFGLVVDATHRFSRLTEARARRRAWLRRRDELGLTGEAADDNETSGTADETSEAAGETSETVEGNEDAETAQQEAEAADEGQETADILDGGAEPTERPVPLPPGPVERYADMATGAAGAGFLSGLTVARDSRRAHALAVAALPKAARVGRDAYAAQVGRAAARRGVLIADPEALRRLDRVDTVVIDPSALLTGERAIDEVHALDAEVDADELRREAEELVDLVDPTATRQEGRWAVAPVEALGGEDAWTREARLRGGTVLALWRDDTPAGLVSVVPVLDPLVDALLASARGVGDVVLAGPRSGLRHRLDFDRVVPGGARLGTGLRALQGEGRGVVLVSGRGGAVLAAADVGIGVLGRRTRPPLGAAVLCGPGLAEVCLLLDAAAAARPMSRRSAKLAFAASTVAGLLAVAGPAQGAVARASVAVQSGAVIGLAVGTWAGMEVARHPRPVAVDRTPWHAMPWRAVLDRLSTSQDGLDEEEARRRANQAPALEEPEREGLARASIEELANPLTPALAGAAAVSASVGSVVDAAMIGTVLGVNALLGGMQRVGTGRALRQLGARAASRVRLRRGGDAVTADADRLVPGDVVEIGAGEVVPADCRLLRAEALEVDESSLTGESQLVAKSARPSTADTIADRTSMVYAGTVVAAGQATAVVVAAGAGTEAGRTARLSGEAPRPTGVEERLGQLTRVTLPVSIGSGAALMLLDLLRGRGLSRSVTPAVSLAVAAIPEGLPFVARLAELAAARRLSRRGALVRNPPTIEALGRVNALCFDKTGTLTEGRISLRGVSDGEAYRPVEELSEPLRDIVAAALRASPEANGRLPHPTDRAVVEGGQAAGVEPAHGAGVWTPVEAEPFESNRGYHAVIGDAEDGRRMCVKGAPEAVLDRCGTWSRAGGEVPFDAAARWRVEGEVEQLARGGFRLLAVAERRVRPDATFDGTPIEGLVLLGLLALADPARPTAAAAVDQLRQAGIDVVMVTGDHPSTAEAVAAELRILDGRRVVTGPELDAMDDAALAEALPGTAIFARVTPQQKVRIVRGLRDIGRIVAVTGDGANDAAAIRLADVGVALGGRATQAAREAADVVLVDDKLETITDAIIEGRMMWASVRDAVSILVGGNLGEIVFTVGSSLVGGGEALNARQLLLVNLLTDMLPALAVATRRPPGVTPETLLAEGPEASLGPVLTRDVYLRAGVTAGAATAALTLARITGLRGSAGTVALVALVGTQLGQTLTVTRRSGLIVASALGSLAALTVVVQTPGLSHLFGCRPLGVRGWTVALGTATAGTIAAPLLPRLLRQPVTQS</sequence>
<keyword evidence="9" id="KW-0472">Membrane</keyword>
<evidence type="ECO:0000256" key="2">
    <source>
        <dbReference type="ARBA" id="ARBA00022692"/>
    </source>
</evidence>
<dbReference type="PRINTS" id="PR00120">
    <property type="entry name" value="HATPASE"/>
</dbReference>
<dbReference type="SFLD" id="SFLDS00003">
    <property type="entry name" value="Haloacid_Dehalogenase"/>
    <property type="match status" value="1"/>
</dbReference>
<evidence type="ECO:0000313" key="14">
    <source>
        <dbReference type="Proteomes" id="UP001589867"/>
    </source>
</evidence>
<dbReference type="PANTHER" id="PTHR24093">
    <property type="entry name" value="CATION TRANSPORTING ATPASE"/>
    <property type="match status" value="1"/>
</dbReference>
<dbReference type="InterPro" id="IPR006068">
    <property type="entry name" value="ATPase_P-typ_cation-transptr_C"/>
</dbReference>
<dbReference type="SMART" id="SM00831">
    <property type="entry name" value="Cation_ATPase_N"/>
    <property type="match status" value="1"/>
</dbReference>
<evidence type="ECO:0000256" key="5">
    <source>
        <dbReference type="ARBA" id="ARBA00022840"/>
    </source>
</evidence>
<dbReference type="PANTHER" id="PTHR24093:SF513">
    <property type="entry name" value="CATION-TRANSPORTING ATPASE I-RELATED"/>
    <property type="match status" value="1"/>
</dbReference>
<keyword evidence="7" id="KW-1278">Translocase</keyword>
<organism evidence="13 14">
    <name type="scientific">Phytohabitans kaempferiae</name>
    <dbReference type="NCBI Taxonomy" id="1620943"/>
    <lineage>
        <taxon>Bacteria</taxon>
        <taxon>Bacillati</taxon>
        <taxon>Actinomycetota</taxon>
        <taxon>Actinomycetes</taxon>
        <taxon>Micromonosporales</taxon>
        <taxon>Micromonosporaceae</taxon>
    </lineage>
</organism>
<comment type="caution">
    <text evidence="13">The sequence shown here is derived from an EMBL/GenBank/DDBJ whole genome shotgun (WGS) entry which is preliminary data.</text>
</comment>
<proteinExistence type="predicted"/>
<dbReference type="SFLD" id="SFLDG00002">
    <property type="entry name" value="C1.7:_P-type_atpase_like"/>
    <property type="match status" value="1"/>
</dbReference>
<dbReference type="Proteomes" id="UP001589867">
    <property type="component" value="Unassembled WGS sequence"/>
</dbReference>
<dbReference type="Gene3D" id="2.70.150.10">
    <property type="entry name" value="Calcium-transporting ATPase, cytoplasmic transduction domain A"/>
    <property type="match status" value="1"/>
</dbReference>
<evidence type="ECO:0000256" key="11">
    <source>
        <dbReference type="SAM" id="MobiDB-lite"/>
    </source>
</evidence>
<keyword evidence="2" id="KW-0812">Transmembrane</keyword>
<feature type="region of interest" description="Disordered" evidence="11">
    <location>
        <begin position="564"/>
        <end position="589"/>
    </location>
</feature>
<evidence type="ECO:0000256" key="4">
    <source>
        <dbReference type="ARBA" id="ARBA00022741"/>
    </source>
</evidence>
<evidence type="ECO:0000256" key="9">
    <source>
        <dbReference type="ARBA" id="ARBA00023136"/>
    </source>
</evidence>
<dbReference type="SUPFAM" id="SSF81665">
    <property type="entry name" value="Calcium ATPase, transmembrane domain M"/>
    <property type="match status" value="1"/>
</dbReference>
<dbReference type="SFLD" id="SFLDF00027">
    <property type="entry name" value="p-type_atpase"/>
    <property type="match status" value="1"/>
</dbReference>
<gene>
    <name evidence="13" type="ORF">ACFFIA_30030</name>
</gene>
<evidence type="ECO:0000256" key="6">
    <source>
        <dbReference type="ARBA" id="ARBA00022842"/>
    </source>
</evidence>
<dbReference type="Pfam" id="PF00122">
    <property type="entry name" value="E1-E2_ATPase"/>
    <property type="match status" value="1"/>
</dbReference>
<dbReference type="SUPFAM" id="SSF81653">
    <property type="entry name" value="Calcium ATPase, transduction domain A"/>
    <property type="match status" value="1"/>
</dbReference>
<dbReference type="Pfam" id="PF00690">
    <property type="entry name" value="Cation_ATPase_N"/>
    <property type="match status" value="1"/>
</dbReference>
<dbReference type="NCBIfam" id="TIGR01494">
    <property type="entry name" value="ATPase_P-type"/>
    <property type="match status" value="2"/>
</dbReference>
<dbReference type="EMBL" id="JBHLUH010000061">
    <property type="protein sequence ID" value="MFC0531897.1"/>
    <property type="molecule type" value="Genomic_DNA"/>
</dbReference>
<evidence type="ECO:0000256" key="10">
    <source>
        <dbReference type="ARBA" id="ARBA00049360"/>
    </source>
</evidence>
<protein>
    <submittedName>
        <fullName evidence="13">HAD-IC family P-type ATPase</fullName>
    </submittedName>
</protein>
<dbReference type="InterPro" id="IPR008250">
    <property type="entry name" value="ATPase_P-typ_transduc_dom_A_sf"/>
</dbReference>